<sequence length="34" mass="3962">MDQTSEAILYGPSWIPLSCWTAMNRLRPLLHRFG</sequence>
<evidence type="ECO:0000313" key="1">
    <source>
        <dbReference type="EMBL" id="BBH05455.1"/>
    </source>
</evidence>
<proteinExistence type="predicted"/>
<gene>
    <name evidence="1" type="ORF">Prudu_016841</name>
</gene>
<protein>
    <submittedName>
        <fullName evidence="1">Uncharacterized protein</fullName>
    </submittedName>
</protein>
<organism evidence="1">
    <name type="scientific">Prunus dulcis</name>
    <name type="common">Almond</name>
    <name type="synonym">Amygdalus dulcis</name>
    <dbReference type="NCBI Taxonomy" id="3755"/>
    <lineage>
        <taxon>Eukaryota</taxon>
        <taxon>Viridiplantae</taxon>
        <taxon>Streptophyta</taxon>
        <taxon>Embryophyta</taxon>
        <taxon>Tracheophyta</taxon>
        <taxon>Spermatophyta</taxon>
        <taxon>Magnoliopsida</taxon>
        <taxon>eudicotyledons</taxon>
        <taxon>Gunneridae</taxon>
        <taxon>Pentapetalae</taxon>
        <taxon>rosids</taxon>
        <taxon>fabids</taxon>
        <taxon>Rosales</taxon>
        <taxon>Rosaceae</taxon>
        <taxon>Amygdaloideae</taxon>
        <taxon>Amygdaleae</taxon>
        <taxon>Prunus</taxon>
    </lineage>
</organism>
<dbReference type="AlphaFoldDB" id="A0A4Y1RN17"/>
<dbReference type="EMBL" id="AP019302">
    <property type="protein sequence ID" value="BBH05455.1"/>
    <property type="molecule type" value="Genomic_DNA"/>
</dbReference>
<accession>A0A4Y1RN17</accession>
<reference evidence="1" key="1">
    <citation type="journal article" date="2019" name="Science">
        <title>Mutation of a bHLH transcription factor allowed almond domestication.</title>
        <authorList>
            <person name="Sanchez-Perez R."/>
            <person name="Pavan S."/>
            <person name="Mazzeo R."/>
            <person name="Moldovan C."/>
            <person name="Aiese Cigliano R."/>
            <person name="Del Cueto J."/>
            <person name="Ricciardi F."/>
            <person name="Lotti C."/>
            <person name="Ricciardi L."/>
            <person name="Dicenta F."/>
            <person name="Lopez-Marques R.L."/>
            <person name="Lindberg Moller B."/>
        </authorList>
    </citation>
    <scope>NUCLEOTIDE SEQUENCE</scope>
</reference>
<name>A0A4Y1RN17_PRUDU</name>